<keyword evidence="6" id="KW-0677">Repeat</keyword>
<evidence type="ECO:0000256" key="9">
    <source>
        <dbReference type="ARBA" id="ARBA00023157"/>
    </source>
</evidence>
<dbReference type="RefSeq" id="XP_018014061.1">
    <property type="nucleotide sequence ID" value="XM_018158572.2"/>
</dbReference>
<name>A0A8B7NLC1_HYAAZ</name>
<dbReference type="Proteomes" id="UP000694843">
    <property type="component" value="Unplaced"/>
</dbReference>
<dbReference type="GO" id="GO:0006120">
    <property type="term" value="P:mitochondrial electron transport, NADH to ubiquinone"/>
    <property type="evidence" value="ECO:0007669"/>
    <property type="project" value="InterPro"/>
</dbReference>
<organism evidence="10 11">
    <name type="scientific">Hyalella azteca</name>
    <name type="common">Amphipod</name>
    <dbReference type="NCBI Taxonomy" id="294128"/>
    <lineage>
        <taxon>Eukaryota</taxon>
        <taxon>Metazoa</taxon>
        <taxon>Ecdysozoa</taxon>
        <taxon>Arthropoda</taxon>
        <taxon>Crustacea</taxon>
        <taxon>Multicrustacea</taxon>
        <taxon>Malacostraca</taxon>
        <taxon>Eumalacostraca</taxon>
        <taxon>Peracarida</taxon>
        <taxon>Amphipoda</taxon>
        <taxon>Senticaudata</taxon>
        <taxon>Talitrida</taxon>
        <taxon>Talitroidea</taxon>
        <taxon>Hyalellidae</taxon>
        <taxon>Hyalella</taxon>
    </lineage>
</organism>
<keyword evidence="7" id="KW-0249">Electron transport</keyword>
<dbReference type="GeneID" id="108671089"/>
<dbReference type="CTD" id="37946"/>
<dbReference type="PANTHER" id="PTHR13344">
    <property type="entry name" value="NADH-UBIQUINONE OXIDOREDUCTASE"/>
    <property type="match status" value="1"/>
</dbReference>
<sequence>MRTKGFNLPTEEELTVEEINLSTPSLRAGAFHLGKYCETPSQEYMLCRHEEKDIRKCVDIGKDVTACGLEFFRKVKKECLDEFTQFANCIDQSSVDFQFEKCRNTQAAFDKCMLEKLDMHKPQHGYYCRAKVLKTDRPKPPGYISPEFPDAPKLIPIPPAEELPEAKHGSRIFVWP</sequence>
<evidence type="ECO:0000256" key="7">
    <source>
        <dbReference type="ARBA" id="ARBA00022982"/>
    </source>
</evidence>
<keyword evidence="10" id="KW-1185">Reference proteome</keyword>
<dbReference type="PANTHER" id="PTHR13344:SF0">
    <property type="entry name" value="NADH DEHYDROGENASE [UBIQUINONE] 1 ALPHA SUBCOMPLEX SUBUNIT 8"/>
    <property type="match status" value="1"/>
</dbReference>
<protein>
    <submittedName>
        <fullName evidence="11">NADH dehydrogenase [ubiquinone] 1 alpha subcomplex subunit 8</fullName>
    </submittedName>
</protein>
<dbReference type="InterPro" id="IPR016680">
    <property type="entry name" value="NDUFA8"/>
</dbReference>
<evidence type="ECO:0000256" key="4">
    <source>
        <dbReference type="ARBA" id="ARBA00022448"/>
    </source>
</evidence>
<evidence type="ECO:0000313" key="10">
    <source>
        <dbReference type="Proteomes" id="UP000694843"/>
    </source>
</evidence>
<dbReference type="OMA" id="FRTHWQC"/>
<evidence type="ECO:0000313" key="11">
    <source>
        <dbReference type="RefSeq" id="XP_018014061.1"/>
    </source>
</evidence>
<dbReference type="GO" id="GO:0005739">
    <property type="term" value="C:mitochondrion"/>
    <property type="evidence" value="ECO:0007669"/>
    <property type="project" value="UniProtKB-SubCell"/>
</dbReference>
<gene>
    <name evidence="11" type="primary">LOC108671089</name>
</gene>
<evidence type="ECO:0000256" key="6">
    <source>
        <dbReference type="ARBA" id="ARBA00022737"/>
    </source>
</evidence>
<dbReference type="AlphaFoldDB" id="A0A8B7NLC1"/>
<keyword evidence="8" id="KW-0496">Mitochondrion</keyword>
<keyword evidence="9" id="KW-1015">Disulfide bond</keyword>
<comment type="function">
    <text evidence="1">Accessory subunit of the mitochondrial membrane respiratory chain NADH dehydrogenase (Complex I), that is believed not to be involved in catalysis. Complex I functions in the transfer of electrons from NADH to the respiratory chain. The immediate electron acceptor for the enzyme is believed to be ubiquinone.</text>
</comment>
<reference evidence="11" key="1">
    <citation type="submission" date="2025-08" db="UniProtKB">
        <authorList>
            <consortium name="RefSeq"/>
        </authorList>
    </citation>
    <scope>IDENTIFICATION</scope>
    <source>
        <tissue evidence="11">Whole organism</tissue>
    </source>
</reference>
<keyword evidence="5" id="KW-0679">Respiratory chain</keyword>
<dbReference type="OrthoDB" id="276296at2759"/>
<evidence type="ECO:0000256" key="2">
    <source>
        <dbReference type="ARBA" id="ARBA00004173"/>
    </source>
</evidence>
<dbReference type="PROSITE" id="PS51808">
    <property type="entry name" value="CHCH"/>
    <property type="match status" value="1"/>
</dbReference>
<evidence type="ECO:0000256" key="8">
    <source>
        <dbReference type="ARBA" id="ARBA00023128"/>
    </source>
</evidence>
<comment type="similarity">
    <text evidence="3">Belongs to the complex I NDUFA8 subunit family.</text>
</comment>
<comment type="subcellular location">
    <subcellularLocation>
        <location evidence="2">Mitochondrion</location>
    </subcellularLocation>
</comment>
<evidence type="ECO:0000256" key="3">
    <source>
        <dbReference type="ARBA" id="ARBA00010705"/>
    </source>
</evidence>
<evidence type="ECO:0000256" key="1">
    <source>
        <dbReference type="ARBA" id="ARBA00003195"/>
    </source>
</evidence>
<accession>A0A8B7NLC1</accession>
<dbReference type="KEGG" id="hazt:108671089"/>
<keyword evidence="4" id="KW-0813">Transport</keyword>
<proteinExistence type="inferred from homology"/>
<evidence type="ECO:0000256" key="5">
    <source>
        <dbReference type="ARBA" id="ARBA00022660"/>
    </source>
</evidence>